<feature type="transmembrane region" description="Helical" evidence="1">
    <location>
        <begin position="66"/>
        <end position="86"/>
    </location>
</feature>
<organism evidence="2 3">
    <name type="scientific">Granulibacter bethesdensis</name>
    <dbReference type="NCBI Taxonomy" id="364410"/>
    <lineage>
        <taxon>Bacteria</taxon>
        <taxon>Pseudomonadati</taxon>
        <taxon>Pseudomonadota</taxon>
        <taxon>Alphaproteobacteria</taxon>
        <taxon>Acetobacterales</taxon>
        <taxon>Acetobacteraceae</taxon>
        <taxon>Granulibacter</taxon>
    </lineage>
</organism>
<dbReference type="RefSeq" id="WP_072573446.1">
    <property type="nucleotide sequence ID" value="NZ_CP018191.1"/>
</dbReference>
<dbReference type="AlphaFoldDB" id="A0AAC9KEP8"/>
<keyword evidence="1" id="KW-1133">Transmembrane helix</keyword>
<sequence>MAFQDESRDDARLMWRLTETKSDGLPVTEAIIIPHRSLSRRGLALVCGGLCLLSGLGVLFSLMIHAWPVAGFAGLEAPLAIAALLWNARAVRQTEIVILNGTDPGIAHIDARGRRRHMKIRPGWLRLRLEERPGRVPQLILSSRDGEFELARSLGEDEKRALAETLQDALYRVQNPVFDNPQLAAAD</sequence>
<dbReference type="Proteomes" id="UP000182373">
    <property type="component" value="Chromosome"/>
</dbReference>
<gene>
    <name evidence="2" type="ORF">GbCGDNIH9_2429</name>
</gene>
<dbReference type="InterPro" id="IPR019253">
    <property type="entry name" value="DUF2244_TM"/>
</dbReference>
<name>A0AAC9KEP8_9PROT</name>
<evidence type="ECO:0000313" key="3">
    <source>
        <dbReference type="Proteomes" id="UP000182373"/>
    </source>
</evidence>
<accession>A0AAC9KEP8</accession>
<dbReference type="EMBL" id="CP018191">
    <property type="protein sequence ID" value="APH55762.1"/>
    <property type="molecule type" value="Genomic_DNA"/>
</dbReference>
<evidence type="ECO:0000313" key="2">
    <source>
        <dbReference type="EMBL" id="APH55762.1"/>
    </source>
</evidence>
<keyword evidence="1" id="KW-0472">Membrane</keyword>
<evidence type="ECO:0000256" key="1">
    <source>
        <dbReference type="SAM" id="Phobius"/>
    </source>
</evidence>
<protein>
    <submittedName>
        <fullName evidence="2">Integral membrane protein</fullName>
    </submittedName>
</protein>
<feature type="transmembrane region" description="Helical" evidence="1">
    <location>
        <begin position="42"/>
        <end position="60"/>
    </location>
</feature>
<proteinExistence type="predicted"/>
<reference evidence="3" key="1">
    <citation type="submission" date="2016-11" db="EMBL/GenBank/DDBJ databases">
        <title>Comparative genomic and phenotypic analysis of Granulibacter bethesdensis clinical isolates from patients with chronic granulomatous disease.</title>
        <authorList>
            <person name="Zarember K.A."/>
            <person name="Porcella S.F."/>
            <person name="Chu J."/>
            <person name="Ding L."/>
            <person name="Dahlstrom E."/>
            <person name="Barbian K."/>
            <person name="Martens C."/>
            <person name="Sykora L."/>
            <person name="Kramer S."/>
            <person name="Pettinato A.M."/>
            <person name="Hong H."/>
            <person name="Wald G."/>
            <person name="Berg L.J."/>
            <person name="Rogge L.S."/>
            <person name="Greenberg D.E."/>
            <person name="Falcone E.L."/>
            <person name="Neves J.F."/>
            <person name="Simoes M.J."/>
            <person name="Casal M."/>
            <person name="Rodriguez-Lopez F.C."/>
            <person name="Zelazny A."/>
            <person name="Gallin J.I."/>
            <person name="Holland S.M."/>
        </authorList>
    </citation>
    <scope>NUCLEOTIDE SEQUENCE [LARGE SCALE GENOMIC DNA]</scope>
    <source>
        <strain evidence="3">NIH9.1</strain>
    </source>
</reference>
<keyword evidence="1" id="KW-0812">Transmembrane</keyword>
<dbReference type="Pfam" id="PF10003">
    <property type="entry name" value="DUF2244"/>
    <property type="match status" value="1"/>
</dbReference>